<dbReference type="PANTHER" id="PTHR31859:SF9">
    <property type="entry name" value="TETRATRICOPEPTIDE REPEAT PROTEIN 39B"/>
    <property type="match status" value="1"/>
</dbReference>
<gene>
    <name evidence="1" type="primary">ttc39b_2</name>
    <name evidence="1" type="ORF">g.56502</name>
</gene>
<name>A0A0A1WWC8_ZEUCU</name>
<dbReference type="Pfam" id="PF10300">
    <property type="entry name" value="Iml2-TPR_39"/>
    <property type="match status" value="1"/>
</dbReference>
<dbReference type="SUPFAM" id="SSF48452">
    <property type="entry name" value="TPR-like"/>
    <property type="match status" value="1"/>
</dbReference>
<protein>
    <submittedName>
        <fullName evidence="1">Tetratricopeptide repeat protein 39B</fullName>
    </submittedName>
</protein>
<dbReference type="EMBL" id="GBXI01011346">
    <property type="protein sequence ID" value="JAD02946.1"/>
    <property type="molecule type" value="Transcribed_RNA"/>
</dbReference>
<dbReference type="PANTHER" id="PTHR31859">
    <property type="entry name" value="TETRATRICOPEPTIDE REPEAT PROTEIN 39 FAMILY MEMBER"/>
    <property type="match status" value="1"/>
</dbReference>
<reference evidence="1" key="1">
    <citation type="submission" date="2014-11" db="EMBL/GenBank/DDBJ databases">
        <authorList>
            <person name="Geib S."/>
        </authorList>
    </citation>
    <scope>NUCLEOTIDE SEQUENCE</scope>
</reference>
<organism evidence="1">
    <name type="scientific">Zeugodacus cucurbitae</name>
    <name type="common">Melon fruit fly</name>
    <name type="synonym">Bactrocera cucurbitae</name>
    <dbReference type="NCBI Taxonomy" id="28588"/>
    <lineage>
        <taxon>Eukaryota</taxon>
        <taxon>Metazoa</taxon>
        <taxon>Ecdysozoa</taxon>
        <taxon>Arthropoda</taxon>
        <taxon>Hexapoda</taxon>
        <taxon>Insecta</taxon>
        <taxon>Pterygota</taxon>
        <taxon>Neoptera</taxon>
        <taxon>Endopterygota</taxon>
        <taxon>Diptera</taxon>
        <taxon>Brachycera</taxon>
        <taxon>Muscomorpha</taxon>
        <taxon>Tephritoidea</taxon>
        <taxon>Tephritidae</taxon>
        <taxon>Zeugodacus</taxon>
        <taxon>Zeugodacus</taxon>
    </lineage>
</organism>
<evidence type="ECO:0000313" key="1">
    <source>
        <dbReference type="EMBL" id="JAD02946.1"/>
    </source>
</evidence>
<dbReference type="InterPro" id="IPR011990">
    <property type="entry name" value="TPR-like_helical_dom_sf"/>
</dbReference>
<proteinExistence type="predicted"/>
<dbReference type="AlphaFoldDB" id="A0A0A1WWC8"/>
<reference evidence="1" key="2">
    <citation type="journal article" date="2015" name="Gigascience">
        <title>Reconstructing a comprehensive transcriptome assembly of a white-pupal translocated strain of the pest fruit fly Bactrocera cucurbitae.</title>
        <authorList>
            <person name="Sim S.B."/>
            <person name="Calla B."/>
            <person name="Hall B."/>
            <person name="DeRego T."/>
            <person name="Geib S.M."/>
        </authorList>
    </citation>
    <scope>NUCLEOTIDE SEQUENCE</scope>
</reference>
<dbReference type="Gene3D" id="1.25.40.10">
    <property type="entry name" value="Tetratricopeptide repeat domain"/>
    <property type="match status" value="1"/>
</dbReference>
<dbReference type="InterPro" id="IPR019412">
    <property type="entry name" value="IML2/TPR_39"/>
</dbReference>
<sequence>MLMNDDLDDNELETVESLMHDTPKYKQRIAGKSLPMEKFICKKVARYFAQNHYLCLPAVELMFVWNAFKVLSKNYQLADGIFRLIEHKMAQLGHKNGSDIYAYDNQALCFLLRGACYRQMKQPFLALQDLEACMNLQSQIKEDTYLMAYACVESGLVHADEQNYELAITTIEEAKKKYTGFSLESRLHFRIHAALMEFKEKLNC</sequence>
<accession>A0A0A1WWC8</accession>